<dbReference type="Proteomes" id="UP000078572">
    <property type="component" value="Plasmid pRI-1"/>
</dbReference>
<evidence type="ECO:0000313" key="1">
    <source>
        <dbReference type="EMBL" id="ANJ76411.1"/>
    </source>
</evidence>
<gene>
    <name evidence="1" type="ORF">A9Y76_27835</name>
</gene>
<protein>
    <submittedName>
        <fullName evidence="1">Uncharacterized protein</fullName>
    </submittedName>
</protein>
<sequence length="179" mass="19565">MAESDSAATAAIQFAVQTTEGIEFLRCWQEGDFAAIRRDWPDAPPGVFEGVEHPRLPSDVSTDSRAACGNGNIDMRALGELLLEAARRPNRGGGMVISAPGVLTIAARALKELAQPFDETEHDAGYLRETHQDRLDEAQPGLSAYSLETMAKHLEMLRTAVVERDVSKVGQFFNVYVFS</sequence>
<dbReference type="EMBL" id="CP016024">
    <property type="protein sequence ID" value="ANJ76411.1"/>
    <property type="molecule type" value="Genomic_DNA"/>
</dbReference>
<dbReference type="RefSeq" id="WP_024979347.1">
    <property type="nucleotide sequence ID" value="NZ_CP016024.1"/>
</dbReference>
<dbReference type="OrthoDB" id="9115426at2"/>
<dbReference type="AlphaFoldDB" id="A0A192A823"/>
<accession>A0A192A823</accession>
<proteinExistence type="predicted"/>
<dbReference type="GeneID" id="61529846"/>
<keyword evidence="2" id="KW-1185">Reference proteome</keyword>
<name>A0A192A823_9RALS</name>
<reference evidence="2" key="1">
    <citation type="submission" date="2016-06" db="EMBL/GenBank/DDBJ databases">
        <authorList>
            <person name="Xu Y."/>
            <person name="Nagy A."/>
            <person name="Yan X."/>
            <person name="Kim S.W."/>
            <person name="Haley B."/>
            <person name="Liu N.T."/>
            <person name="Nou X."/>
        </authorList>
    </citation>
    <scope>NUCLEOTIDE SEQUENCE [LARGE SCALE GENOMIC DNA]</scope>
    <source>
        <strain evidence="2">ATCC 49129</strain>
        <plasmid evidence="2">pri-1</plasmid>
    </source>
</reference>
<organism evidence="1 2">
    <name type="scientific">Ralstonia insidiosa</name>
    <dbReference type="NCBI Taxonomy" id="190721"/>
    <lineage>
        <taxon>Bacteria</taxon>
        <taxon>Pseudomonadati</taxon>
        <taxon>Pseudomonadota</taxon>
        <taxon>Betaproteobacteria</taxon>
        <taxon>Burkholderiales</taxon>
        <taxon>Burkholderiaceae</taxon>
        <taxon>Ralstonia</taxon>
    </lineage>
</organism>
<geneLocation type="plasmid" evidence="2">
    <name>pri-1</name>
</geneLocation>
<keyword evidence="1" id="KW-0614">Plasmid</keyword>
<evidence type="ECO:0000313" key="2">
    <source>
        <dbReference type="Proteomes" id="UP000078572"/>
    </source>
</evidence>